<name>A0AA38H171_9TREE</name>
<organism evidence="4 5">
    <name type="scientific">Dioszegia hungarica</name>
    <dbReference type="NCBI Taxonomy" id="4972"/>
    <lineage>
        <taxon>Eukaryota</taxon>
        <taxon>Fungi</taxon>
        <taxon>Dikarya</taxon>
        <taxon>Basidiomycota</taxon>
        <taxon>Agaricomycotina</taxon>
        <taxon>Tremellomycetes</taxon>
        <taxon>Tremellales</taxon>
        <taxon>Bulleribasidiaceae</taxon>
        <taxon>Dioszegia</taxon>
    </lineage>
</organism>
<protein>
    <recommendedName>
        <fullName evidence="3">DUF6534 domain-containing protein</fullName>
    </recommendedName>
</protein>
<reference evidence="4" key="1">
    <citation type="journal article" date="2022" name="G3 (Bethesda)">
        <title>High quality genome of the basidiomycete yeast Dioszegia hungarica PDD-24b-2 isolated from cloud water.</title>
        <authorList>
            <person name="Jarrige D."/>
            <person name="Haridas S."/>
            <person name="Bleykasten-Grosshans C."/>
            <person name="Joly M."/>
            <person name="Nadalig T."/>
            <person name="Sancelme M."/>
            <person name="Vuilleumier S."/>
            <person name="Grigoriev I.V."/>
            <person name="Amato P."/>
            <person name="Bringel F."/>
        </authorList>
    </citation>
    <scope>NUCLEOTIDE SEQUENCE</scope>
    <source>
        <strain evidence="4">PDD-24b-2</strain>
    </source>
</reference>
<feature type="transmembrane region" description="Helical" evidence="2">
    <location>
        <begin position="31"/>
        <end position="50"/>
    </location>
</feature>
<feature type="region of interest" description="Disordered" evidence="1">
    <location>
        <begin position="310"/>
        <end position="347"/>
    </location>
</feature>
<dbReference type="RefSeq" id="XP_052941628.1">
    <property type="nucleotide sequence ID" value="XM_053091579.1"/>
</dbReference>
<dbReference type="InterPro" id="IPR045339">
    <property type="entry name" value="DUF6534"/>
</dbReference>
<evidence type="ECO:0000313" key="5">
    <source>
        <dbReference type="Proteomes" id="UP001164286"/>
    </source>
</evidence>
<sequence>MSTIPPEQLAAMEAGAAQFFSRDKGASIMPLHSAGFIDSLLMGIVITEACRYCRFVRTDRKHIVAMVALGVVGTSIASVFILLWMQILFVWGFGTYLDFGATRWFARYMSVNAGTTLLAFYIDRASRLFQHWWPAALIGPFAIGTCAVSIAFIRVGYAPYEYITFEMLANPAYKALAYSICSLCIVTDLLITLTVVYGLFRFKTGCTPATDSILGRLIIQIFEAQLPALAISVISFIMWDRAFQFAFPFVISQTKIYVLGMLITLNLRSTPSESSGTGTAVGGIDAHALDPVTKTYHTESHLMKDLSEVERGAKGQPEVNAKDEGDRDSIHIHYGSTSHLSPRPEGW</sequence>
<feature type="transmembrane region" description="Helical" evidence="2">
    <location>
        <begin position="221"/>
        <end position="239"/>
    </location>
</feature>
<accession>A0AA38H171</accession>
<evidence type="ECO:0000259" key="3">
    <source>
        <dbReference type="Pfam" id="PF20152"/>
    </source>
</evidence>
<feature type="transmembrane region" description="Helical" evidence="2">
    <location>
        <begin position="62"/>
        <end position="85"/>
    </location>
</feature>
<dbReference type="PANTHER" id="PTHR40465">
    <property type="entry name" value="CHROMOSOME 1, WHOLE GENOME SHOTGUN SEQUENCE"/>
    <property type="match status" value="1"/>
</dbReference>
<evidence type="ECO:0000256" key="2">
    <source>
        <dbReference type="SAM" id="Phobius"/>
    </source>
</evidence>
<gene>
    <name evidence="4" type="ORF">MKK02DRAFT_41481</name>
</gene>
<feature type="compositionally biased region" description="Basic and acidic residues" evidence="1">
    <location>
        <begin position="320"/>
        <end position="331"/>
    </location>
</feature>
<feature type="domain" description="DUF6534" evidence="3">
    <location>
        <begin position="185"/>
        <end position="269"/>
    </location>
</feature>
<feature type="transmembrane region" description="Helical" evidence="2">
    <location>
        <begin position="175"/>
        <end position="200"/>
    </location>
</feature>
<proteinExistence type="predicted"/>
<keyword evidence="2" id="KW-1133">Transmembrane helix</keyword>
<dbReference type="Proteomes" id="UP001164286">
    <property type="component" value="Unassembled WGS sequence"/>
</dbReference>
<keyword evidence="5" id="KW-1185">Reference proteome</keyword>
<feature type="transmembrane region" description="Helical" evidence="2">
    <location>
        <begin position="134"/>
        <end position="155"/>
    </location>
</feature>
<dbReference type="AlphaFoldDB" id="A0AA38H171"/>
<evidence type="ECO:0000256" key="1">
    <source>
        <dbReference type="SAM" id="MobiDB-lite"/>
    </source>
</evidence>
<keyword evidence="2" id="KW-0812">Transmembrane</keyword>
<comment type="caution">
    <text evidence="4">The sequence shown here is derived from an EMBL/GenBank/DDBJ whole genome shotgun (WGS) entry which is preliminary data.</text>
</comment>
<feature type="transmembrane region" description="Helical" evidence="2">
    <location>
        <begin position="105"/>
        <end position="122"/>
    </location>
</feature>
<keyword evidence="2" id="KW-0472">Membrane</keyword>
<dbReference type="PANTHER" id="PTHR40465:SF1">
    <property type="entry name" value="DUF6534 DOMAIN-CONTAINING PROTEIN"/>
    <property type="match status" value="1"/>
</dbReference>
<dbReference type="EMBL" id="JAKWFO010000016">
    <property type="protein sequence ID" value="KAI9631851.1"/>
    <property type="molecule type" value="Genomic_DNA"/>
</dbReference>
<evidence type="ECO:0000313" key="4">
    <source>
        <dbReference type="EMBL" id="KAI9631851.1"/>
    </source>
</evidence>
<dbReference type="GeneID" id="77730784"/>
<dbReference type="Pfam" id="PF20152">
    <property type="entry name" value="DUF6534"/>
    <property type="match status" value="1"/>
</dbReference>